<evidence type="ECO:0000313" key="2">
    <source>
        <dbReference type="EMBL" id="CAE2260454.1"/>
    </source>
</evidence>
<sequence>MAPLRTLAALSLVAGASAFAPANPSFATARASTTEVNIVDRSVWDDATAQWNDEHKELAKWGWGPSVQAEKWNGRHAMFGWFFICATAYAKGHGMIPNPEMALDLKEWGTLATISGKNTITNERAVILLANAHFFAVGLMATICPTAFWDPLLVDPNHPRFEELKAQEPHGYFPEFSPGINEATEAIHGRLAMVGLIALAGASAIESKPMLDVVNEWVGGLYF</sequence>
<feature type="chain" id="PRO_5031287953" evidence="1">
    <location>
        <begin position="19"/>
        <end position="223"/>
    </location>
</feature>
<dbReference type="SUPFAM" id="SSF103511">
    <property type="entry name" value="Chlorophyll a-b binding protein"/>
    <property type="match status" value="2"/>
</dbReference>
<name>A0A7S4JDS7_9STRA</name>
<dbReference type="Gene3D" id="1.10.3460.10">
    <property type="entry name" value="Chlorophyll a/b binding protein domain"/>
    <property type="match status" value="1"/>
</dbReference>
<feature type="signal peptide" evidence="1">
    <location>
        <begin position="1"/>
        <end position="18"/>
    </location>
</feature>
<dbReference type="AlphaFoldDB" id="A0A7S4JDS7"/>
<gene>
    <name evidence="2" type="ORF">OAUR00152_LOCUS26485</name>
</gene>
<proteinExistence type="predicted"/>
<organism evidence="2">
    <name type="scientific">Odontella aurita</name>
    <dbReference type="NCBI Taxonomy" id="265563"/>
    <lineage>
        <taxon>Eukaryota</taxon>
        <taxon>Sar</taxon>
        <taxon>Stramenopiles</taxon>
        <taxon>Ochrophyta</taxon>
        <taxon>Bacillariophyta</taxon>
        <taxon>Mediophyceae</taxon>
        <taxon>Biddulphiophycidae</taxon>
        <taxon>Eupodiscales</taxon>
        <taxon>Odontellaceae</taxon>
        <taxon>Odontella</taxon>
    </lineage>
</organism>
<reference evidence="2" key="1">
    <citation type="submission" date="2021-01" db="EMBL/GenBank/DDBJ databases">
        <authorList>
            <person name="Corre E."/>
            <person name="Pelletier E."/>
            <person name="Niang G."/>
            <person name="Scheremetjew M."/>
            <person name="Finn R."/>
            <person name="Kale V."/>
            <person name="Holt S."/>
            <person name="Cochrane G."/>
            <person name="Meng A."/>
            <person name="Brown T."/>
            <person name="Cohen L."/>
        </authorList>
    </citation>
    <scope>NUCLEOTIDE SEQUENCE</scope>
    <source>
        <strain evidence="2">Isolate 1302-5</strain>
    </source>
</reference>
<dbReference type="EMBL" id="HBKQ01038333">
    <property type="protein sequence ID" value="CAE2260454.1"/>
    <property type="molecule type" value="Transcribed_RNA"/>
</dbReference>
<accession>A0A7S4JDS7</accession>
<protein>
    <submittedName>
        <fullName evidence="2">Uncharacterized protein</fullName>
    </submittedName>
</protein>
<keyword evidence="1" id="KW-0732">Signal</keyword>
<evidence type="ECO:0000256" key="1">
    <source>
        <dbReference type="SAM" id="SignalP"/>
    </source>
</evidence>